<evidence type="ECO:0000313" key="3">
    <source>
        <dbReference type="Proteomes" id="UP000236500"/>
    </source>
</evidence>
<organism evidence="2 3">
    <name type="scientific">Listeria newyorkensis</name>
    <dbReference type="NCBI Taxonomy" id="1497681"/>
    <lineage>
        <taxon>Bacteria</taxon>
        <taxon>Bacillati</taxon>
        <taxon>Bacillota</taxon>
        <taxon>Bacilli</taxon>
        <taxon>Bacillales</taxon>
        <taxon>Listeriaceae</taxon>
        <taxon>Listeria</taxon>
    </lineage>
</organism>
<evidence type="ECO:0008006" key="4">
    <source>
        <dbReference type="Google" id="ProtNLM"/>
    </source>
</evidence>
<comment type="caution">
    <text evidence="2">The sequence shown here is derived from an EMBL/GenBank/DDBJ whole genome shotgun (WGS) entry which is preliminary data.</text>
</comment>
<dbReference type="Proteomes" id="UP000236500">
    <property type="component" value="Unassembled WGS sequence"/>
</dbReference>
<name>A0ABX4XI08_9LIST</name>
<reference evidence="2 3" key="1">
    <citation type="submission" date="2016-11" db="EMBL/GenBank/DDBJ databases">
        <title>Whole Genome Sequence of Listeria newyorkensis.</title>
        <authorList>
            <person name="Frink S."/>
            <person name="Morales C."/>
            <person name="Kiang D."/>
        </authorList>
    </citation>
    <scope>NUCLEOTIDE SEQUENCE [LARGE SCALE GENOMIC DNA]</scope>
    <source>
        <strain evidence="2 3">F1604011-044</strain>
    </source>
</reference>
<evidence type="ECO:0000313" key="2">
    <source>
        <dbReference type="EMBL" id="PNP87055.1"/>
    </source>
</evidence>
<dbReference type="RefSeq" id="WP_036091409.1">
    <property type="nucleotide sequence ID" value="NZ_CP113980.1"/>
</dbReference>
<proteinExistence type="predicted"/>
<evidence type="ECO:0000256" key="1">
    <source>
        <dbReference type="SAM" id="Phobius"/>
    </source>
</evidence>
<keyword evidence="1" id="KW-1133">Transmembrane helix</keyword>
<keyword evidence="3" id="KW-1185">Reference proteome</keyword>
<sequence>MLNIIITIALAVIAGTLINQYTSGMLKQVLMIILIVVGVIFTVKECSNNQLVGNEYSLSGEQRYQIKIEDNNLIQTRISGNDLLKYKKKGKNLIIDQDDVYNNYIDSVVDVRFVLSDRNNKLTMMIQYDDGSEKEMGVYKRID</sequence>
<protein>
    <recommendedName>
        <fullName evidence="4">Competence protein ComGF</fullName>
    </recommendedName>
</protein>
<gene>
    <name evidence="2" type="ORF">BMT55_16615</name>
</gene>
<keyword evidence="1" id="KW-0812">Transmembrane</keyword>
<keyword evidence="1" id="KW-0472">Membrane</keyword>
<feature type="transmembrane region" description="Helical" evidence="1">
    <location>
        <begin position="24"/>
        <end position="43"/>
    </location>
</feature>
<dbReference type="EMBL" id="MPDH01000034">
    <property type="protein sequence ID" value="PNP87055.1"/>
    <property type="molecule type" value="Genomic_DNA"/>
</dbReference>
<accession>A0ABX4XI08</accession>